<evidence type="ECO:0000313" key="2">
    <source>
        <dbReference type="EMBL" id="AWT41254.1"/>
    </source>
</evidence>
<proteinExistence type="predicted"/>
<sequence>MSHDLHDQARQRLSRLAADPADEESPAGRLRRDAALVGRLLEAAAREDEIAAVPDQGAAHADTEADVAAGLSLLEEMRVALDQLEAQVVMEARRRGLDWRQIARHRGLNSSQAASQRYQRLVTRLEEMRQGVR</sequence>
<dbReference type="Proteomes" id="UP000247634">
    <property type="component" value="Chromosome"/>
</dbReference>
<feature type="compositionally biased region" description="Basic and acidic residues" evidence="1">
    <location>
        <begin position="1"/>
        <end position="10"/>
    </location>
</feature>
<dbReference type="AlphaFoldDB" id="A0A2U9NVW9"/>
<dbReference type="EMBL" id="CP029788">
    <property type="protein sequence ID" value="AWT41254.1"/>
    <property type="molecule type" value="Genomic_DNA"/>
</dbReference>
<gene>
    <name evidence="2" type="ORF">DMT42_02295</name>
</gene>
<dbReference type="OrthoDB" id="4470560at2"/>
<organism evidence="2 3">
    <name type="scientific">Streptomyces actuosus</name>
    <dbReference type="NCBI Taxonomy" id="1885"/>
    <lineage>
        <taxon>Bacteria</taxon>
        <taxon>Bacillati</taxon>
        <taxon>Actinomycetota</taxon>
        <taxon>Actinomycetes</taxon>
        <taxon>Kitasatosporales</taxon>
        <taxon>Streptomycetaceae</taxon>
        <taxon>Streptomyces</taxon>
    </lineage>
</organism>
<evidence type="ECO:0000256" key="1">
    <source>
        <dbReference type="SAM" id="MobiDB-lite"/>
    </source>
</evidence>
<accession>A0A2U9NVW9</accession>
<keyword evidence="3" id="KW-1185">Reference proteome</keyword>
<reference evidence="2 3" key="1">
    <citation type="submission" date="2018-06" db="EMBL/GenBank/DDBJ databases">
        <title>The complete genome sequence of a nosiheptide producer Streptomyces actuosus ATCC 25421: deducing the ability of producing a new class III lantibiotics.</title>
        <authorList>
            <person name="Liu W."/>
            <person name="Sun F."/>
            <person name="Hu Y."/>
        </authorList>
    </citation>
    <scope>NUCLEOTIDE SEQUENCE [LARGE SCALE GENOMIC DNA]</scope>
    <source>
        <strain evidence="2 3">ATCC 25421</strain>
    </source>
</reference>
<dbReference type="RefSeq" id="WP_110626190.1">
    <property type="nucleotide sequence ID" value="NZ_CP029788.1"/>
</dbReference>
<protein>
    <recommendedName>
        <fullName evidence="4">DNA-binding protein</fullName>
    </recommendedName>
</protein>
<evidence type="ECO:0000313" key="3">
    <source>
        <dbReference type="Proteomes" id="UP000247634"/>
    </source>
</evidence>
<name>A0A2U9NVW9_STRAS</name>
<dbReference type="KEGG" id="sact:DMT42_02295"/>
<feature type="region of interest" description="Disordered" evidence="1">
    <location>
        <begin position="1"/>
        <end position="29"/>
    </location>
</feature>
<evidence type="ECO:0008006" key="4">
    <source>
        <dbReference type="Google" id="ProtNLM"/>
    </source>
</evidence>